<dbReference type="EMBL" id="KZ993006">
    <property type="protein sequence ID" value="RKP05886.1"/>
    <property type="molecule type" value="Genomic_DNA"/>
</dbReference>
<sequence length="120" mass="13162">MRSAIIFFAAVAIATCLTSDGSAYATPTSRALANGGYHRSLLFDAARLARRNDMAWDKDTGAWYSGNLYNDPKTGDWLTKPNWFSVFNRSYSSIPTEAETPMPSTPPPEQPVCPAIDMAH</sequence>
<keyword evidence="4" id="KW-1185">Reference proteome</keyword>
<name>A0A4P9XJJ5_9FUNG</name>
<gene>
    <name evidence="3" type="ORF">THASP1DRAFT_25693</name>
</gene>
<dbReference type="AlphaFoldDB" id="A0A4P9XJJ5"/>
<evidence type="ECO:0000256" key="2">
    <source>
        <dbReference type="SAM" id="SignalP"/>
    </source>
</evidence>
<evidence type="ECO:0000256" key="1">
    <source>
        <dbReference type="SAM" id="MobiDB-lite"/>
    </source>
</evidence>
<reference evidence="4" key="1">
    <citation type="journal article" date="2018" name="Nat. Microbiol.">
        <title>Leveraging single-cell genomics to expand the fungal tree of life.</title>
        <authorList>
            <person name="Ahrendt S.R."/>
            <person name="Quandt C.A."/>
            <person name="Ciobanu D."/>
            <person name="Clum A."/>
            <person name="Salamov A."/>
            <person name="Andreopoulos B."/>
            <person name="Cheng J.F."/>
            <person name="Woyke T."/>
            <person name="Pelin A."/>
            <person name="Henrissat B."/>
            <person name="Reynolds N.K."/>
            <person name="Benny G.L."/>
            <person name="Smith M.E."/>
            <person name="James T.Y."/>
            <person name="Grigoriev I.V."/>
        </authorList>
    </citation>
    <scope>NUCLEOTIDE SEQUENCE [LARGE SCALE GENOMIC DNA]</scope>
    <source>
        <strain evidence="4">RSA 1356</strain>
    </source>
</reference>
<feature type="chain" id="PRO_5020235417" evidence="2">
    <location>
        <begin position="26"/>
        <end position="120"/>
    </location>
</feature>
<dbReference type="Proteomes" id="UP000271241">
    <property type="component" value="Unassembled WGS sequence"/>
</dbReference>
<proteinExistence type="predicted"/>
<accession>A0A4P9XJJ5</accession>
<protein>
    <submittedName>
        <fullName evidence="3">Uncharacterized protein</fullName>
    </submittedName>
</protein>
<feature type="signal peptide" evidence="2">
    <location>
        <begin position="1"/>
        <end position="25"/>
    </location>
</feature>
<feature type="region of interest" description="Disordered" evidence="1">
    <location>
        <begin position="95"/>
        <end position="120"/>
    </location>
</feature>
<keyword evidence="2" id="KW-0732">Signal</keyword>
<evidence type="ECO:0000313" key="3">
    <source>
        <dbReference type="EMBL" id="RKP05886.1"/>
    </source>
</evidence>
<evidence type="ECO:0000313" key="4">
    <source>
        <dbReference type="Proteomes" id="UP000271241"/>
    </source>
</evidence>
<organism evidence="3 4">
    <name type="scientific">Thamnocephalis sphaerospora</name>
    <dbReference type="NCBI Taxonomy" id="78915"/>
    <lineage>
        <taxon>Eukaryota</taxon>
        <taxon>Fungi</taxon>
        <taxon>Fungi incertae sedis</taxon>
        <taxon>Zoopagomycota</taxon>
        <taxon>Zoopagomycotina</taxon>
        <taxon>Zoopagomycetes</taxon>
        <taxon>Zoopagales</taxon>
        <taxon>Sigmoideomycetaceae</taxon>
        <taxon>Thamnocephalis</taxon>
    </lineage>
</organism>